<dbReference type="Gene3D" id="3.60.60.10">
    <property type="entry name" value="Penicillin V Acylase, Chain A"/>
    <property type="match status" value="1"/>
</dbReference>
<sequence length="439" mass="48534">MASSCVVSWCLVVLLCARLGLAAECHGKPSPDAKPNLNPVDTGKPKVVSSTTNGKLFTIGQGDDLVYLLHVWGSPYEMGYAHGSLLKERAQDMLNSVWSYFELQVEQAMNGTVDFLPEWFMKDVANFGLDVALDLEILATEPYTGDYFLPEIKGLADASGVNYKKIQRIHMIGELTKGACSMFGANSSATPDGTLLQLRALDWDVDGPFKNFPQITVYHPQQGNGHAFANIGWTGWIGSITGVSSQKMAISEIGVSFPDDTFGQESRFGVPFTYLLRDIIQFDSSLQSAMQRISSAHRTCDLILGVGDGKENEFRGVEYSAAVADFFVWDNLRPEATWHPKIRDIVYWGMDWLCPGYSEVLAKQLDLYHGNVTALNTIRDIVSIVQTGDLHVAVYDLSHELLYVANARGDSEQGPVYAYDRTFLQLNLTEVFSELPPSL</sequence>
<dbReference type="EMBL" id="CASHTH010000594">
    <property type="protein sequence ID" value="CAI8005282.1"/>
    <property type="molecule type" value="Genomic_DNA"/>
</dbReference>
<organism evidence="2 3">
    <name type="scientific">Geodia barretti</name>
    <name type="common">Barrett's horny sponge</name>
    <dbReference type="NCBI Taxonomy" id="519541"/>
    <lineage>
        <taxon>Eukaryota</taxon>
        <taxon>Metazoa</taxon>
        <taxon>Porifera</taxon>
        <taxon>Demospongiae</taxon>
        <taxon>Heteroscleromorpha</taxon>
        <taxon>Tetractinellida</taxon>
        <taxon>Astrophorina</taxon>
        <taxon>Geodiidae</taxon>
        <taxon>Geodia</taxon>
    </lineage>
</organism>
<comment type="caution">
    <text evidence="2">The sequence shown here is derived from an EMBL/GenBank/DDBJ whole genome shotgun (WGS) entry which is preliminary data.</text>
</comment>
<accession>A0AA35R7N7</accession>
<reference evidence="2" key="1">
    <citation type="submission" date="2023-03" db="EMBL/GenBank/DDBJ databases">
        <authorList>
            <person name="Steffen K."/>
            <person name="Cardenas P."/>
        </authorList>
    </citation>
    <scope>NUCLEOTIDE SEQUENCE</scope>
</reference>
<dbReference type="Proteomes" id="UP001174909">
    <property type="component" value="Unassembled WGS sequence"/>
</dbReference>
<dbReference type="PANTHER" id="PTHR35190:SF2">
    <property type="entry name" value="PROTEIN DCD1B"/>
    <property type="match status" value="1"/>
</dbReference>
<dbReference type="PANTHER" id="PTHR35190">
    <property type="entry name" value="PROTEIN DCD1B"/>
    <property type="match status" value="1"/>
</dbReference>
<dbReference type="AlphaFoldDB" id="A0AA35R7N7"/>
<dbReference type="InterPro" id="IPR047803">
    <property type="entry name" value="DCD1A/B-like"/>
</dbReference>
<gene>
    <name evidence="2" type="ORF">GBAR_LOCUS4126</name>
</gene>
<evidence type="ECO:0000256" key="1">
    <source>
        <dbReference type="SAM" id="SignalP"/>
    </source>
</evidence>
<dbReference type="NCBIfam" id="NF040521">
    <property type="entry name" value="C45_proenzyme"/>
    <property type="match status" value="1"/>
</dbReference>
<name>A0AA35R7N7_GEOBA</name>
<dbReference type="InterPro" id="IPR047794">
    <property type="entry name" value="C45_proenzyme-like"/>
</dbReference>
<keyword evidence="3" id="KW-1185">Reference proteome</keyword>
<keyword evidence="1" id="KW-0732">Signal</keyword>
<evidence type="ECO:0000313" key="3">
    <source>
        <dbReference type="Proteomes" id="UP001174909"/>
    </source>
</evidence>
<evidence type="ECO:0000313" key="2">
    <source>
        <dbReference type="EMBL" id="CAI8005282.1"/>
    </source>
</evidence>
<proteinExistence type="predicted"/>
<feature type="signal peptide" evidence="1">
    <location>
        <begin position="1"/>
        <end position="22"/>
    </location>
</feature>
<protein>
    <submittedName>
        <fullName evidence="2">Protein dcd1B</fullName>
    </submittedName>
</protein>
<feature type="chain" id="PRO_5041345260" evidence="1">
    <location>
        <begin position="23"/>
        <end position="439"/>
    </location>
</feature>